<dbReference type="EMBL" id="AAMD01000203">
    <property type="protein sequence ID" value="EAU62816.1"/>
    <property type="molecule type" value="Genomic_DNA"/>
</dbReference>
<organism evidence="6 7">
    <name type="scientific">Stigmatella aurantiaca (strain DW4/3-1)</name>
    <dbReference type="NCBI Taxonomy" id="378806"/>
    <lineage>
        <taxon>Bacteria</taxon>
        <taxon>Pseudomonadati</taxon>
        <taxon>Myxococcota</taxon>
        <taxon>Myxococcia</taxon>
        <taxon>Myxococcales</taxon>
        <taxon>Cystobacterineae</taxon>
        <taxon>Archangiaceae</taxon>
        <taxon>Stigmatella</taxon>
    </lineage>
</organism>
<comment type="caution">
    <text evidence="6">The sequence shown here is derived from an EMBL/GenBank/DDBJ whole genome shotgun (WGS) entry which is preliminary data.</text>
</comment>
<evidence type="ECO:0000256" key="5">
    <source>
        <dbReference type="SAM" id="MobiDB-lite"/>
    </source>
</evidence>
<accession>Q08QQ4</accession>
<dbReference type="PATRIC" id="fig|378806.16.peg.1633"/>
<comment type="similarity">
    <text evidence="1">Belongs to the 5'(3')-deoxyribonucleotidase family.</text>
</comment>
<keyword evidence="4" id="KW-0460">Magnesium</keyword>
<protein>
    <submittedName>
        <fullName evidence="6">Cytosolic IMP-GMP specific 5'-nucleotidase</fullName>
    </submittedName>
</protein>
<dbReference type="AlphaFoldDB" id="Q08QQ4"/>
<evidence type="ECO:0000256" key="3">
    <source>
        <dbReference type="ARBA" id="ARBA00022801"/>
    </source>
</evidence>
<dbReference type="PANTHER" id="PTHR12103:SF15">
    <property type="entry name" value="CYTOSOLIC PURINE 5'-NUCLEOTIDASE"/>
    <property type="match status" value="1"/>
</dbReference>
<keyword evidence="3" id="KW-0378">Hydrolase</keyword>
<dbReference type="Proteomes" id="UP000032702">
    <property type="component" value="Unassembled WGS sequence"/>
</dbReference>
<evidence type="ECO:0000313" key="7">
    <source>
        <dbReference type="Proteomes" id="UP000032702"/>
    </source>
</evidence>
<feature type="region of interest" description="Disordered" evidence="5">
    <location>
        <begin position="659"/>
        <end position="683"/>
    </location>
</feature>
<proteinExistence type="inferred from homology"/>
<dbReference type="SUPFAM" id="SSF56784">
    <property type="entry name" value="HAD-like"/>
    <property type="match status" value="1"/>
</dbReference>
<dbReference type="Pfam" id="PF05761">
    <property type="entry name" value="5_nucleotid"/>
    <property type="match status" value="1"/>
</dbReference>
<dbReference type="NCBIfam" id="TIGR02244">
    <property type="entry name" value="HAD-IG-Ncltidse"/>
    <property type="match status" value="1"/>
</dbReference>
<reference evidence="6 7" key="1">
    <citation type="submission" date="2006-04" db="EMBL/GenBank/DDBJ databases">
        <authorList>
            <person name="Nierman W.C."/>
        </authorList>
    </citation>
    <scope>NUCLEOTIDE SEQUENCE [LARGE SCALE GENOMIC DNA]</scope>
    <source>
        <strain evidence="6 7">DW4/3-1</strain>
    </source>
</reference>
<keyword evidence="2" id="KW-0479">Metal-binding</keyword>
<name>Q08QQ4_STIAD</name>
<dbReference type="GO" id="GO:0008253">
    <property type="term" value="F:5'-nucleotidase activity"/>
    <property type="evidence" value="ECO:0007669"/>
    <property type="project" value="TreeGrafter"/>
</dbReference>
<evidence type="ECO:0000256" key="2">
    <source>
        <dbReference type="ARBA" id="ARBA00022723"/>
    </source>
</evidence>
<evidence type="ECO:0000313" key="6">
    <source>
        <dbReference type="EMBL" id="EAU62816.1"/>
    </source>
</evidence>
<dbReference type="GO" id="GO:0046872">
    <property type="term" value="F:metal ion binding"/>
    <property type="evidence" value="ECO:0007669"/>
    <property type="project" value="UniProtKB-KW"/>
</dbReference>
<dbReference type="InterPro" id="IPR023214">
    <property type="entry name" value="HAD_sf"/>
</dbReference>
<feature type="compositionally biased region" description="Gly residues" evidence="5">
    <location>
        <begin position="34"/>
        <end position="51"/>
    </location>
</feature>
<sequence>MEPAPDARIAPAASRQLQGAPRAPGTGLARRLALGGGGAAGTGTHRGGGGAPHMQLQLPDPILQGFDSSGQPRMDLGVRGLTSGWRPHRAPKRATPPRIPARKTHVGVPGGGGRGMFHRLVSPIAPRSHPIPGGPAPDPLHGSFRSALNRAHAEEAAQQAQALLDNEGLARLLTTPREWQETPRARDVFVNRNLRMASIELIGFDMDYTLAIYHMRRLEQLSFDMTLTKLVSDYGYPPVVGGLLYDHHFVMRGLAVDRATGNILKMDRFGHVGRVWHGLRPIKSETKRELYRNKRIRPSNPRFAWNDTLFALPETCLYAGIIELMESLGERVDYGKLYDNIREAIDTVHRDNSLKREVRKDLSRYVFEDPELGPALHKLRSGGKRLFLLTNSAWDYTDAVMGYLLDGKLPEYPSWRNYFDFTVTAAGKPGFFMDQRPFLELDTSTEAGRVVGEAKSLERGKVYSGGNLVQFEDFTGHRGDNILYVGDHIYGDILKSKKSSLWRTCMVVQEIEDEITYTDSRREEITQLSEVELTRARLDDTVNVIKSALNTLERRLERGGIVPEEQARMEEERKRLKHELDTVRRALKDATGIADTLERDVEEGFNPYWGLLFKEGNENSRFGYQVEQYACLYTSRVSNFLHYSPMQYYRSPRDLMPHEQAGALSGKLSPLGSEGPPKASSKE</sequence>
<dbReference type="InterPro" id="IPR008380">
    <property type="entry name" value="HAD-SF_hydro_IG_5-nucl"/>
</dbReference>
<evidence type="ECO:0000256" key="1">
    <source>
        <dbReference type="ARBA" id="ARBA00009589"/>
    </source>
</evidence>
<dbReference type="Gene3D" id="3.40.50.1000">
    <property type="entry name" value="HAD superfamily/HAD-like"/>
    <property type="match status" value="1"/>
</dbReference>
<gene>
    <name evidence="6" type="ORF">STIAU_6406</name>
</gene>
<feature type="region of interest" description="Disordered" evidence="5">
    <location>
        <begin position="81"/>
        <end position="114"/>
    </location>
</feature>
<evidence type="ECO:0000256" key="4">
    <source>
        <dbReference type="ARBA" id="ARBA00022842"/>
    </source>
</evidence>
<dbReference type="PANTHER" id="PTHR12103">
    <property type="entry name" value="5'-NUCLEOTIDASE DOMAIN-CONTAINING"/>
    <property type="match status" value="1"/>
</dbReference>
<dbReference type="InterPro" id="IPR036412">
    <property type="entry name" value="HAD-like_sf"/>
</dbReference>
<feature type="region of interest" description="Disordered" evidence="5">
    <location>
        <begin position="1"/>
        <end position="58"/>
    </location>
</feature>